<proteinExistence type="predicted"/>
<protein>
    <submittedName>
        <fullName evidence="2">Uncharacterized protein</fullName>
    </submittedName>
</protein>
<reference evidence="2 3" key="1">
    <citation type="journal article" date="2018" name="Nat. Ecol. Evol.">
        <title>Pezizomycetes genomes reveal the molecular basis of ectomycorrhizal truffle lifestyle.</title>
        <authorList>
            <person name="Murat C."/>
            <person name="Payen T."/>
            <person name="Noel B."/>
            <person name="Kuo A."/>
            <person name="Morin E."/>
            <person name="Chen J."/>
            <person name="Kohler A."/>
            <person name="Krizsan K."/>
            <person name="Balestrini R."/>
            <person name="Da Silva C."/>
            <person name="Montanini B."/>
            <person name="Hainaut M."/>
            <person name="Levati E."/>
            <person name="Barry K.W."/>
            <person name="Belfiori B."/>
            <person name="Cichocki N."/>
            <person name="Clum A."/>
            <person name="Dockter R.B."/>
            <person name="Fauchery L."/>
            <person name="Guy J."/>
            <person name="Iotti M."/>
            <person name="Le Tacon F."/>
            <person name="Lindquist E.A."/>
            <person name="Lipzen A."/>
            <person name="Malagnac F."/>
            <person name="Mello A."/>
            <person name="Molinier V."/>
            <person name="Miyauchi S."/>
            <person name="Poulain J."/>
            <person name="Riccioni C."/>
            <person name="Rubini A."/>
            <person name="Sitrit Y."/>
            <person name="Splivallo R."/>
            <person name="Traeger S."/>
            <person name="Wang M."/>
            <person name="Zifcakova L."/>
            <person name="Wipf D."/>
            <person name="Zambonelli A."/>
            <person name="Paolocci F."/>
            <person name="Nowrousian M."/>
            <person name="Ottonello S."/>
            <person name="Baldrian P."/>
            <person name="Spatafora J.W."/>
            <person name="Henrissat B."/>
            <person name="Nagy L.G."/>
            <person name="Aury J.M."/>
            <person name="Wincker P."/>
            <person name="Grigoriev I.V."/>
            <person name="Bonfante P."/>
            <person name="Martin F.M."/>
        </authorList>
    </citation>
    <scope>NUCLEOTIDE SEQUENCE [LARGE SCALE GENOMIC DNA]</scope>
    <source>
        <strain evidence="2 3">RN42</strain>
    </source>
</reference>
<accession>A0A3N4HDE3</accession>
<dbReference type="Proteomes" id="UP000275078">
    <property type="component" value="Unassembled WGS sequence"/>
</dbReference>
<evidence type="ECO:0000256" key="1">
    <source>
        <dbReference type="SAM" id="MobiDB-lite"/>
    </source>
</evidence>
<evidence type="ECO:0000313" key="3">
    <source>
        <dbReference type="Proteomes" id="UP000275078"/>
    </source>
</evidence>
<gene>
    <name evidence="2" type="ORF">BJ508DRAFT_419541</name>
</gene>
<dbReference type="EMBL" id="ML119868">
    <property type="protein sequence ID" value="RPA72295.1"/>
    <property type="molecule type" value="Genomic_DNA"/>
</dbReference>
<dbReference type="AlphaFoldDB" id="A0A3N4HDE3"/>
<evidence type="ECO:0000313" key="2">
    <source>
        <dbReference type="EMBL" id="RPA72295.1"/>
    </source>
</evidence>
<feature type="region of interest" description="Disordered" evidence="1">
    <location>
        <begin position="1"/>
        <end position="51"/>
    </location>
</feature>
<keyword evidence="3" id="KW-1185">Reference proteome</keyword>
<sequence length="230" mass="25847">MIQSPTIDPVATGQQAEEEVLGDEPGRSTEQVAGASGLPGPPKRKAFRRNTGKDDRWLIVTYDEPDWSLAENSGEEEDTDSRDYVKSTRVNQQCILCLECRVTISFTGRPSGPTPGSTNFLEHFSKGKCTGRPTVQPEGDRTKPCKVCERRSRRAGLNGEPHPELGFHYSKKDMERHKHHGAERSKYTRQEVYFQISITDTLLTPHRKLGEGYVYRVLKEKGEAVVGERS</sequence>
<organism evidence="2 3">
    <name type="scientific">Ascobolus immersus RN42</name>
    <dbReference type="NCBI Taxonomy" id="1160509"/>
    <lineage>
        <taxon>Eukaryota</taxon>
        <taxon>Fungi</taxon>
        <taxon>Dikarya</taxon>
        <taxon>Ascomycota</taxon>
        <taxon>Pezizomycotina</taxon>
        <taxon>Pezizomycetes</taxon>
        <taxon>Pezizales</taxon>
        <taxon>Ascobolaceae</taxon>
        <taxon>Ascobolus</taxon>
    </lineage>
</organism>
<name>A0A3N4HDE3_ASCIM</name>